<dbReference type="InterPro" id="IPR000873">
    <property type="entry name" value="AMP-dep_synth/lig_dom"/>
</dbReference>
<evidence type="ECO:0000313" key="4">
    <source>
        <dbReference type="Proteomes" id="UP000198226"/>
    </source>
</evidence>
<proteinExistence type="predicted"/>
<gene>
    <name evidence="3" type="ORF">GA0070623_2750</name>
</gene>
<feature type="region of interest" description="Disordered" evidence="1">
    <location>
        <begin position="210"/>
        <end position="229"/>
    </location>
</feature>
<dbReference type="Gene3D" id="3.40.50.12780">
    <property type="entry name" value="N-terminal domain of ligase-like"/>
    <property type="match status" value="1"/>
</dbReference>
<keyword evidence="4" id="KW-1185">Reference proteome</keyword>
<dbReference type="InterPro" id="IPR042099">
    <property type="entry name" value="ANL_N_sf"/>
</dbReference>
<dbReference type="Proteomes" id="UP000198226">
    <property type="component" value="Chromosome I"/>
</dbReference>
<sequence>MADNIARVFAAAIAADPARPLLTWYDDATGERTELSGATLANWVAKTANLLVDELALSPGDRAGVLLPPHWQTAAVLLGCWSAGVTVRDESGDVEVLFAAADRVAEADAWPAGDRYALALAPFAAPLREVPAGFADYVVEVRTQGDHFTPSTRGGPADATLLAEADARATDLGISPGDRLLVDAAVHPDPRDWLLAPLVRRATIVLTGNADPSRLPTRAHTERTTHTLT</sequence>
<feature type="compositionally biased region" description="Basic and acidic residues" evidence="1">
    <location>
        <begin position="219"/>
        <end position="229"/>
    </location>
</feature>
<organism evidence="3 4">
    <name type="scientific">Micromonospora rifamycinica</name>
    <dbReference type="NCBI Taxonomy" id="291594"/>
    <lineage>
        <taxon>Bacteria</taxon>
        <taxon>Bacillati</taxon>
        <taxon>Actinomycetota</taxon>
        <taxon>Actinomycetes</taxon>
        <taxon>Micromonosporales</taxon>
        <taxon>Micromonosporaceae</taxon>
        <taxon>Micromonospora</taxon>
    </lineage>
</organism>
<protein>
    <submittedName>
        <fullName evidence="3">TIGR03089 family protein</fullName>
    </submittedName>
</protein>
<reference evidence="4" key="1">
    <citation type="submission" date="2016-06" db="EMBL/GenBank/DDBJ databases">
        <authorList>
            <person name="Varghese N."/>
            <person name="Submissions Spin"/>
        </authorList>
    </citation>
    <scope>NUCLEOTIDE SEQUENCE [LARGE SCALE GENOMIC DNA]</scope>
    <source>
        <strain evidence="4">DSM 44983</strain>
    </source>
</reference>
<name>A0A120F7H1_9ACTN</name>
<evidence type="ECO:0000256" key="1">
    <source>
        <dbReference type="SAM" id="MobiDB-lite"/>
    </source>
</evidence>
<evidence type="ECO:0000259" key="2">
    <source>
        <dbReference type="Pfam" id="PF00501"/>
    </source>
</evidence>
<dbReference type="Pfam" id="PF00501">
    <property type="entry name" value="AMP-binding"/>
    <property type="match status" value="1"/>
</dbReference>
<dbReference type="InterPro" id="IPR017523">
    <property type="entry name" value="Rv3268"/>
</dbReference>
<dbReference type="AlphaFoldDB" id="A0A120F7H1"/>
<accession>A0A120F7H1</accession>
<dbReference type="NCBIfam" id="TIGR03089">
    <property type="entry name" value="TIGR03089 family protein"/>
    <property type="match status" value="1"/>
</dbReference>
<dbReference type="SUPFAM" id="SSF56801">
    <property type="entry name" value="Acetyl-CoA synthetase-like"/>
    <property type="match status" value="1"/>
</dbReference>
<evidence type="ECO:0000313" key="3">
    <source>
        <dbReference type="EMBL" id="SCG60282.1"/>
    </source>
</evidence>
<dbReference type="EMBL" id="LT607752">
    <property type="protein sequence ID" value="SCG60282.1"/>
    <property type="molecule type" value="Genomic_DNA"/>
</dbReference>
<feature type="domain" description="AMP-dependent synthetase/ligase" evidence="2">
    <location>
        <begin position="11"/>
        <end position="87"/>
    </location>
</feature>
<dbReference type="RefSeq" id="WP_067314092.1">
    <property type="nucleotide sequence ID" value="NZ_LRMV01000186.1"/>
</dbReference>
<dbReference type="OrthoDB" id="3396763at2"/>